<evidence type="ECO:0000259" key="2">
    <source>
        <dbReference type="Pfam" id="PF08519"/>
    </source>
</evidence>
<dbReference type="PANTHER" id="PTHR23389:SF6">
    <property type="entry name" value="REPLICATION FACTOR C SUBUNIT 1"/>
    <property type="match status" value="1"/>
</dbReference>
<organism evidence="3 4">
    <name type="scientific">Protopolystoma xenopodis</name>
    <dbReference type="NCBI Taxonomy" id="117903"/>
    <lineage>
        <taxon>Eukaryota</taxon>
        <taxon>Metazoa</taxon>
        <taxon>Spiralia</taxon>
        <taxon>Lophotrochozoa</taxon>
        <taxon>Platyhelminthes</taxon>
        <taxon>Monogenea</taxon>
        <taxon>Polyopisthocotylea</taxon>
        <taxon>Polystomatidea</taxon>
        <taxon>Polystomatidae</taxon>
        <taxon>Protopolystoma</taxon>
    </lineage>
</organism>
<dbReference type="GO" id="GO:0005524">
    <property type="term" value="F:ATP binding"/>
    <property type="evidence" value="ECO:0007669"/>
    <property type="project" value="InterPro"/>
</dbReference>
<dbReference type="EMBL" id="CAAALY010287092">
    <property type="protein sequence ID" value="VEL43944.1"/>
    <property type="molecule type" value="Genomic_DNA"/>
</dbReference>
<dbReference type="GO" id="GO:0006260">
    <property type="term" value="P:DNA replication"/>
    <property type="evidence" value="ECO:0007669"/>
    <property type="project" value="UniProtKB-KW"/>
</dbReference>
<evidence type="ECO:0000313" key="4">
    <source>
        <dbReference type="Proteomes" id="UP000784294"/>
    </source>
</evidence>
<evidence type="ECO:0000256" key="1">
    <source>
        <dbReference type="ARBA" id="ARBA00022705"/>
    </source>
</evidence>
<dbReference type="PANTHER" id="PTHR23389">
    <property type="entry name" value="CHROMOSOME TRANSMISSION FIDELITY FACTOR 18"/>
    <property type="match status" value="1"/>
</dbReference>
<evidence type="ECO:0000313" key="3">
    <source>
        <dbReference type="EMBL" id="VEL43944.1"/>
    </source>
</evidence>
<name>A0A448XSJ1_9PLAT</name>
<protein>
    <recommendedName>
        <fullName evidence="2">DNA replication factor RFC1 C-terminal domain-containing protein</fullName>
    </recommendedName>
</protein>
<dbReference type="GO" id="GO:0003677">
    <property type="term" value="F:DNA binding"/>
    <property type="evidence" value="ECO:0007669"/>
    <property type="project" value="InterPro"/>
</dbReference>
<dbReference type="GO" id="GO:0003689">
    <property type="term" value="F:DNA clamp loader activity"/>
    <property type="evidence" value="ECO:0007669"/>
    <property type="project" value="InterPro"/>
</dbReference>
<dbReference type="AlphaFoldDB" id="A0A448XSJ1"/>
<dbReference type="Pfam" id="PF08519">
    <property type="entry name" value="RFC1"/>
    <property type="match status" value="1"/>
</dbReference>
<dbReference type="Gene3D" id="1.20.272.10">
    <property type="match status" value="1"/>
</dbReference>
<dbReference type="Proteomes" id="UP000784294">
    <property type="component" value="Unassembled WGS sequence"/>
</dbReference>
<dbReference type="OrthoDB" id="446168at2759"/>
<dbReference type="GO" id="GO:0005634">
    <property type="term" value="C:nucleus"/>
    <property type="evidence" value="ECO:0007669"/>
    <property type="project" value="TreeGrafter"/>
</dbReference>
<comment type="caution">
    <text evidence="3">The sequence shown here is derived from an EMBL/GenBank/DDBJ whole genome shotgun (WGS) entry which is preliminary data.</text>
</comment>
<sequence>MLPFFRGDLQKTLNLFAEAAHDIATGDIVAGIMQRAGAGAWHLLPTQAIFSCLRPGKLLNGHLSFVGGGGFGGSGGISFPSWFGRNSTRNRLLRLVGELSTHLRLATLGSAGDPRCLVQDYAAALSSKLTQPLKEGKILLQLSFTRE</sequence>
<gene>
    <name evidence="3" type="ORF">PXEA_LOCUS37384</name>
</gene>
<keyword evidence="1" id="KW-0235">DNA replication</keyword>
<proteinExistence type="predicted"/>
<keyword evidence="4" id="KW-1185">Reference proteome</keyword>
<dbReference type="GO" id="GO:0005663">
    <property type="term" value="C:DNA replication factor C complex"/>
    <property type="evidence" value="ECO:0007669"/>
    <property type="project" value="InterPro"/>
</dbReference>
<dbReference type="InterPro" id="IPR008921">
    <property type="entry name" value="DNA_pol3_clamp-load_cplx_C"/>
</dbReference>
<dbReference type="SUPFAM" id="SSF48019">
    <property type="entry name" value="post-AAA+ oligomerization domain-like"/>
    <property type="match status" value="1"/>
</dbReference>
<feature type="domain" description="DNA replication factor RFC1 C-terminal" evidence="2">
    <location>
        <begin position="23"/>
        <end position="135"/>
    </location>
</feature>
<accession>A0A448XSJ1</accession>
<dbReference type="InterPro" id="IPR013725">
    <property type="entry name" value="DNA_replication_fac_RFC1_C"/>
</dbReference>
<reference evidence="3" key="1">
    <citation type="submission" date="2018-11" db="EMBL/GenBank/DDBJ databases">
        <authorList>
            <consortium name="Pathogen Informatics"/>
        </authorList>
    </citation>
    <scope>NUCLEOTIDE SEQUENCE</scope>
</reference>